<protein>
    <recommendedName>
        <fullName evidence="5">Secreted protein</fullName>
    </recommendedName>
</protein>
<sequence>MKKLSTAPALLALVSLTAIPAQAAELPRPAAPTASRAAPAWAPGDDVAYDHRYYRYRRHRGVSAGDVLAGVLILGGIAAVANAAKGSRDRYPQPVPRYPDPRRGDYRYDDGRGIDRAVSMCVDEIERNARVETVDAVNRNADGWSVSGSLYDGQGFTCSIGEDGRIEALDYGQGTSGYSGADADYGADEDRQYADDSYAAARARADDAQPAYPGGPLPGEDEGEVDADLDIGTGYQGRSI</sequence>
<name>A0ABS7JR39_9SPHN</name>
<evidence type="ECO:0000256" key="2">
    <source>
        <dbReference type="SAM" id="SignalP"/>
    </source>
</evidence>
<feature type="region of interest" description="Disordered" evidence="1">
    <location>
        <begin position="85"/>
        <end position="109"/>
    </location>
</feature>
<proteinExistence type="predicted"/>
<evidence type="ECO:0000256" key="1">
    <source>
        <dbReference type="SAM" id="MobiDB-lite"/>
    </source>
</evidence>
<evidence type="ECO:0008006" key="5">
    <source>
        <dbReference type="Google" id="ProtNLM"/>
    </source>
</evidence>
<dbReference type="RefSeq" id="WP_221600132.1">
    <property type="nucleotide sequence ID" value="NZ_JAIGNU010000001.1"/>
</dbReference>
<feature type="region of interest" description="Disordered" evidence="1">
    <location>
        <begin position="177"/>
        <end position="240"/>
    </location>
</feature>
<keyword evidence="4" id="KW-1185">Reference proteome</keyword>
<feature type="compositionally biased region" description="Basic and acidic residues" evidence="1">
    <location>
        <begin position="99"/>
        <end position="109"/>
    </location>
</feature>
<evidence type="ECO:0000313" key="3">
    <source>
        <dbReference type="EMBL" id="MBX7500107.1"/>
    </source>
</evidence>
<feature type="compositionally biased region" description="Acidic residues" evidence="1">
    <location>
        <begin position="219"/>
        <end position="229"/>
    </location>
</feature>
<reference evidence="3 4" key="1">
    <citation type="submission" date="2021-08" db="EMBL/GenBank/DDBJ databases">
        <title>Comparative Genomics Analysis of the Genus Qipengyuania Reveals Extensive Genetic Diversity and Metabolic Versatility, Including the Description of Fifteen Novel Species.</title>
        <authorList>
            <person name="Liu Y."/>
        </authorList>
    </citation>
    <scope>NUCLEOTIDE SEQUENCE [LARGE SCALE GENOMIC DNA]</scope>
    <source>
        <strain evidence="3 4">YG27</strain>
    </source>
</reference>
<keyword evidence="2" id="KW-0732">Signal</keyword>
<organism evidence="3 4">
    <name type="scientific">Qipengyuania mesophila</name>
    <dbReference type="NCBI Taxonomy" id="2867246"/>
    <lineage>
        <taxon>Bacteria</taxon>
        <taxon>Pseudomonadati</taxon>
        <taxon>Pseudomonadota</taxon>
        <taxon>Alphaproteobacteria</taxon>
        <taxon>Sphingomonadales</taxon>
        <taxon>Erythrobacteraceae</taxon>
        <taxon>Qipengyuania</taxon>
    </lineage>
</organism>
<evidence type="ECO:0000313" key="4">
    <source>
        <dbReference type="Proteomes" id="UP000782554"/>
    </source>
</evidence>
<feature type="signal peptide" evidence="2">
    <location>
        <begin position="1"/>
        <end position="23"/>
    </location>
</feature>
<feature type="compositionally biased region" description="Low complexity" evidence="1">
    <location>
        <begin position="195"/>
        <end position="214"/>
    </location>
</feature>
<accession>A0ABS7JR39</accession>
<gene>
    <name evidence="3" type="ORF">K3181_01455</name>
</gene>
<dbReference type="EMBL" id="JAIGNU010000001">
    <property type="protein sequence ID" value="MBX7500107.1"/>
    <property type="molecule type" value="Genomic_DNA"/>
</dbReference>
<comment type="caution">
    <text evidence="3">The sequence shown here is derived from an EMBL/GenBank/DDBJ whole genome shotgun (WGS) entry which is preliminary data.</text>
</comment>
<feature type="chain" id="PRO_5045918491" description="Secreted protein" evidence="2">
    <location>
        <begin position="24"/>
        <end position="240"/>
    </location>
</feature>
<dbReference type="Proteomes" id="UP000782554">
    <property type="component" value="Unassembled WGS sequence"/>
</dbReference>